<sequence>MTKLSNRVLARIGAAALAIATLAATSPSQASANTYTPHGVPATVMIGNDVAFTFDDAGQTFICEQFDLQGSLTDPGLSRPFGTSAITLNQLVDGGCFNSIFGDTTFDMTGTWGFAITGPEVGSESTATLIDADMFFSAADCEFNITGEITGVFDDTSGVFTATGSSLTIADVPVGFICGILGLAQGQSISVESGIWTISSVTISNP</sequence>
<name>A0A543A4Z0_9ACTN</name>
<evidence type="ECO:0000256" key="1">
    <source>
        <dbReference type="SAM" id="SignalP"/>
    </source>
</evidence>
<comment type="caution">
    <text evidence="2">The sequence shown here is derived from an EMBL/GenBank/DDBJ whole genome shotgun (WGS) entry which is preliminary data.</text>
</comment>
<keyword evidence="3" id="KW-1185">Reference proteome</keyword>
<dbReference type="OrthoDB" id="3788323at2"/>
<feature type="signal peptide" evidence="1">
    <location>
        <begin position="1"/>
        <end position="32"/>
    </location>
</feature>
<protein>
    <submittedName>
        <fullName evidence="2">Uncharacterized protein</fullName>
    </submittedName>
</protein>
<dbReference type="RefSeq" id="WP_141779696.1">
    <property type="nucleotide sequence ID" value="NZ_VFOV01000001.1"/>
</dbReference>
<keyword evidence="1" id="KW-0732">Signal</keyword>
<dbReference type="AlphaFoldDB" id="A0A543A4Z0"/>
<proteinExistence type="predicted"/>
<reference evidence="2 3" key="1">
    <citation type="submission" date="2019-06" db="EMBL/GenBank/DDBJ databases">
        <title>Sequencing the genomes of 1000 actinobacteria strains.</title>
        <authorList>
            <person name="Klenk H.-P."/>
        </authorList>
    </citation>
    <scope>NUCLEOTIDE SEQUENCE [LARGE SCALE GENOMIC DNA]</scope>
    <source>
        <strain evidence="2 3">DSM 25218</strain>
    </source>
</reference>
<feature type="chain" id="PRO_5022071767" evidence="1">
    <location>
        <begin position="33"/>
        <end position="206"/>
    </location>
</feature>
<accession>A0A543A4Z0</accession>
<evidence type="ECO:0000313" key="3">
    <source>
        <dbReference type="Proteomes" id="UP000320209"/>
    </source>
</evidence>
<evidence type="ECO:0000313" key="2">
    <source>
        <dbReference type="EMBL" id="TQL67614.1"/>
    </source>
</evidence>
<dbReference type="Proteomes" id="UP000320209">
    <property type="component" value="Unassembled WGS sequence"/>
</dbReference>
<gene>
    <name evidence="2" type="ORF">FB381_1495</name>
</gene>
<dbReference type="EMBL" id="VFOV01000001">
    <property type="protein sequence ID" value="TQL67614.1"/>
    <property type="molecule type" value="Genomic_DNA"/>
</dbReference>
<organism evidence="2 3">
    <name type="scientific">Nocardioides albertanoniae</name>
    <dbReference type="NCBI Taxonomy" id="1175486"/>
    <lineage>
        <taxon>Bacteria</taxon>
        <taxon>Bacillati</taxon>
        <taxon>Actinomycetota</taxon>
        <taxon>Actinomycetes</taxon>
        <taxon>Propionibacteriales</taxon>
        <taxon>Nocardioidaceae</taxon>
        <taxon>Nocardioides</taxon>
    </lineage>
</organism>